<evidence type="ECO:0000313" key="2">
    <source>
        <dbReference type="Proteomes" id="UP000680714"/>
    </source>
</evidence>
<sequence length="148" mass="16401">MPLDLAAAHASALRVLGNRLYVRESYLDIRPFHAAPMFAGLAGDAAYMADNTFIGCHKWTPSIHMPRWASRLTLVMSEVRHQRLWELTEENAIAEGVSGVSEDCPPETAFAGLWDSLHGKKKGEAWHDNPAIVALTFTVHHANIDQLT</sequence>
<gene>
    <name evidence="1" type="ORF">KEC16_04000</name>
</gene>
<dbReference type="Proteomes" id="UP000680714">
    <property type="component" value="Unassembled WGS sequence"/>
</dbReference>
<dbReference type="EMBL" id="JAGTUF010000002">
    <property type="protein sequence ID" value="MBR9970873.1"/>
    <property type="molecule type" value="Genomic_DNA"/>
</dbReference>
<name>A0ABS5I8V9_9PROT</name>
<dbReference type="RefSeq" id="WP_211546388.1">
    <property type="nucleotide sequence ID" value="NZ_JAGTUF010000002.1"/>
</dbReference>
<protein>
    <submittedName>
        <fullName evidence="1">Uncharacterized protein</fullName>
    </submittedName>
</protein>
<comment type="caution">
    <text evidence="1">The sequence shown here is derived from an EMBL/GenBank/DDBJ whole genome shotgun (WGS) entry which is preliminary data.</text>
</comment>
<accession>A0ABS5I8V9</accession>
<reference evidence="1 2" key="1">
    <citation type="submission" date="2021-04" db="EMBL/GenBank/DDBJ databases">
        <title>Magnetospirillum sulfuroxidans sp. nov., a facultative chemolithoautotrophic sulfur-oxidizing alphaproteobacterium isolated from freshwater sediment and proposals for Paramagetospirillum gen. nov., and Magnetospirillaceae fam. nov.</title>
        <authorList>
            <person name="Koziaeva V."/>
            <person name="Geelhoed J.S."/>
            <person name="Sorokin D.Y."/>
            <person name="Grouzdev D.S."/>
        </authorList>
    </citation>
    <scope>NUCLEOTIDE SEQUENCE [LARGE SCALE GENOMIC DNA]</scope>
    <source>
        <strain evidence="1 2">J10</strain>
    </source>
</reference>
<organism evidence="1 2">
    <name type="scientific">Magnetospirillum sulfuroxidans</name>
    <dbReference type="NCBI Taxonomy" id="611300"/>
    <lineage>
        <taxon>Bacteria</taxon>
        <taxon>Pseudomonadati</taxon>
        <taxon>Pseudomonadota</taxon>
        <taxon>Alphaproteobacteria</taxon>
        <taxon>Rhodospirillales</taxon>
        <taxon>Rhodospirillaceae</taxon>
        <taxon>Magnetospirillum</taxon>
    </lineage>
</organism>
<proteinExistence type="predicted"/>
<keyword evidence="2" id="KW-1185">Reference proteome</keyword>
<evidence type="ECO:0000313" key="1">
    <source>
        <dbReference type="EMBL" id="MBR9970873.1"/>
    </source>
</evidence>